<proteinExistence type="evidence at transcript level"/>
<feature type="domain" description="ZP" evidence="10">
    <location>
        <begin position="605"/>
        <end position="868"/>
    </location>
</feature>
<dbReference type="PRINTS" id="PR00023">
    <property type="entry name" value="ZPELLUCIDA"/>
</dbReference>
<keyword evidence="3" id="KW-1003">Cell membrane</keyword>
<keyword evidence="5" id="KW-0472">Membrane</keyword>
<dbReference type="InterPro" id="IPR017977">
    <property type="entry name" value="ZP_dom_CS"/>
</dbReference>
<evidence type="ECO:0000259" key="10">
    <source>
        <dbReference type="PROSITE" id="PS51034"/>
    </source>
</evidence>
<dbReference type="Pfam" id="PF23344">
    <property type="entry name" value="ZP-N"/>
    <property type="match status" value="1"/>
</dbReference>
<evidence type="ECO:0000313" key="11">
    <source>
        <dbReference type="EMBL" id="BCD71187.1"/>
    </source>
</evidence>
<evidence type="ECO:0000256" key="4">
    <source>
        <dbReference type="ARBA" id="ARBA00022525"/>
    </source>
</evidence>
<evidence type="ECO:0000256" key="9">
    <source>
        <dbReference type="SAM" id="SignalP"/>
    </source>
</evidence>
<dbReference type="PROSITE" id="PS51034">
    <property type="entry name" value="ZP_2"/>
    <property type="match status" value="1"/>
</dbReference>
<keyword evidence="9" id="KW-0732">Signal</keyword>
<organism evidence="11">
    <name type="scientific">Anguilla japonica</name>
    <name type="common">Japanese eel</name>
    <dbReference type="NCBI Taxonomy" id="7937"/>
    <lineage>
        <taxon>Eukaryota</taxon>
        <taxon>Metazoa</taxon>
        <taxon>Chordata</taxon>
        <taxon>Craniata</taxon>
        <taxon>Vertebrata</taxon>
        <taxon>Euteleostomi</taxon>
        <taxon>Actinopterygii</taxon>
        <taxon>Neopterygii</taxon>
        <taxon>Teleostei</taxon>
        <taxon>Anguilliformes</taxon>
        <taxon>Anguillidae</taxon>
        <taxon>Anguilla</taxon>
    </lineage>
</organism>
<evidence type="ECO:0000256" key="3">
    <source>
        <dbReference type="ARBA" id="ARBA00022475"/>
    </source>
</evidence>
<dbReference type="GO" id="GO:0005576">
    <property type="term" value="C:extracellular region"/>
    <property type="evidence" value="ECO:0007669"/>
    <property type="project" value="UniProtKB-SubCell"/>
</dbReference>
<dbReference type="PROSITE" id="PS00682">
    <property type="entry name" value="ZP_1"/>
    <property type="match status" value="1"/>
</dbReference>
<dbReference type="Pfam" id="PF00100">
    <property type="entry name" value="Zona_pellucida"/>
    <property type="match status" value="1"/>
</dbReference>
<feature type="region of interest" description="Disordered" evidence="8">
    <location>
        <begin position="879"/>
        <end position="898"/>
    </location>
</feature>
<dbReference type="InterPro" id="IPR055356">
    <property type="entry name" value="ZP-N"/>
</dbReference>
<keyword evidence="6" id="KW-1015">Disulfide bond</keyword>
<evidence type="ECO:0000256" key="1">
    <source>
        <dbReference type="ARBA" id="ARBA00004236"/>
    </source>
</evidence>
<gene>
    <name evidence="11" type="primary">eZPAX</name>
</gene>
<dbReference type="Gene3D" id="2.60.40.4100">
    <property type="entry name" value="Zona pellucida, ZP-C domain"/>
    <property type="match status" value="1"/>
</dbReference>
<comment type="subcellular location">
    <subcellularLocation>
        <location evidence="1">Cell membrane</location>
    </subcellularLocation>
    <subcellularLocation>
        <location evidence="2">Secreted</location>
    </subcellularLocation>
</comment>
<sequence length="898" mass="101687">MGRFLGLRTLWFLLMGLWIEAEKHSVPRGFDVECLGNLMGLSLDGSLLWEHQLEIDAADGSTFVPITERVASQCGFRRRSDPWGNTMLFASIQNCFIERTDDDQIFDLTIRLRLSGSPKSDAVMHTASKTCPYSAWASREISCNHNYMEVSVRRRIPNVEEFEEELPEYEGFDDGDNGNRSPLKLWKVQFHTGEAKAMTTEEAHNNGYGLSISATRALLRSPFNTPESTTVDVSGVPMQLIKASTYLRRKWMMKQLYSAAACPTGGVTFTEEMITWRLPLRISPLLSSDYVHIIEYHMGIEGKRLDASIMAARNYKLTMTDSYFVVEIPVGSVDGYYKSRALDYQYYITYNVEPMLEVLWKEDAMYDDTRYKVLYPIITPPMARPPFIQDNTVPEKRVFDFFVGSFLSDVELVNITFTIGVMSIVEANVQGFNIQEHILPTGLKGYSLQVPFSDPVVHKENTAVDVTDYILPVTFGFVTLPENGPFSHPGMLKASLQDVVLPTVIGTCDLEYFYATVEYRSQGHNFVTVVGQRELSPDIAEEYGYIHNDTHFSIAVHFLAQDAVFKMVWASLLRSRLNVVLKNPVHGWNLNDFSLSCSFPMTMIECFSNGTMTALAVKVESVPDLILSQLTLRDSRCKPAYSDHIFAFFSFSLNSCGTTRKFINNYMIYENEVSLGSQKVTTAADQYLITISCYYGINATYTLPFSTVPNPKPVVDAALGVFMVGMQLALDSSYSVFYLDEHYPVVKYLREPLYLEVELMRTTDPQVELFLENCWATTEEERTSVPKWDIIVDGCENLADPYHTIFHGVSADARVHFRSHFKRFEVKMFSFTLDGVALKGQIFVHCDVVICDVNSPTDSLCSRACMNKQNMSTASKRVRRSTENTHMEQVSSGPIVLI</sequence>
<evidence type="ECO:0000256" key="2">
    <source>
        <dbReference type="ARBA" id="ARBA00004613"/>
    </source>
</evidence>
<dbReference type="InterPro" id="IPR055355">
    <property type="entry name" value="ZP-C"/>
</dbReference>
<keyword evidence="11" id="KW-0261">Viral envelope protein</keyword>
<dbReference type="Pfam" id="PF26562">
    <property type="entry name" value="Ig-like"/>
    <property type="match status" value="1"/>
</dbReference>
<feature type="chain" id="PRO_5031546497" evidence="9">
    <location>
        <begin position="22"/>
        <end position="898"/>
    </location>
</feature>
<reference evidence="11" key="1">
    <citation type="submission" date="2020-04" db="EMBL/GenBank/DDBJ databases">
        <title>The Evolution of ZP genes of Teleost.</title>
        <authorList>
            <person name="Sano K."/>
            <person name="Kawaguchi M."/>
            <person name="Yasumasu S."/>
        </authorList>
    </citation>
    <scope>NUCLEOTIDE SEQUENCE</scope>
    <source>
        <tissue evidence="11">Ovary</tissue>
    </source>
</reference>
<keyword evidence="11" id="KW-0946">Virion</keyword>
<evidence type="ECO:0000256" key="6">
    <source>
        <dbReference type="ARBA" id="ARBA00023157"/>
    </source>
</evidence>
<dbReference type="EMBL" id="LC537894">
    <property type="protein sequence ID" value="BCD71187.1"/>
    <property type="molecule type" value="mRNA"/>
</dbReference>
<feature type="signal peptide" evidence="9">
    <location>
        <begin position="1"/>
        <end position="21"/>
    </location>
</feature>
<dbReference type="PANTHER" id="PTHR47130:SF3">
    <property type="entry name" value="ZONA PELLUCIDA PROTEIN"/>
    <property type="match status" value="1"/>
</dbReference>
<dbReference type="InterPro" id="IPR058876">
    <property type="entry name" value="Ig-like_ZP"/>
</dbReference>
<protein>
    <submittedName>
        <fullName evidence="11">Egg envelope protein</fullName>
    </submittedName>
</protein>
<dbReference type="SMART" id="SM00241">
    <property type="entry name" value="ZP"/>
    <property type="match status" value="1"/>
</dbReference>
<dbReference type="InterPro" id="IPR048290">
    <property type="entry name" value="ZP_chr"/>
</dbReference>
<dbReference type="Gene3D" id="2.60.40.3210">
    <property type="entry name" value="Zona pellucida, ZP-N domain"/>
    <property type="match status" value="1"/>
</dbReference>
<evidence type="ECO:0000256" key="8">
    <source>
        <dbReference type="SAM" id="MobiDB-lite"/>
    </source>
</evidence>
<dbReference type="PANTHER" id="PTHR47130">
    <property type="entry name" value="SI:DKEY-19B23.11-RELATED"/>
    <property type="match status" value="1"/>
</dbReference>
<dbReference type="AlphaFoldDB" id="A0A7R6VNJ4"/>
<dbReference type="GO" id="GO:0005886">
    <property type="term" value="C:plasma membrane"/>
    <property type="evidence" value="ECO:0007669"/>
    <property type="project" value="UniProtKB-SubCell"/>
</dbReference>
<dbReference type="InterPro" id="IPR001507">
    <property type="entry name" value="ZP_dom"/>
</dbReference>
<evidence type="ECO:0000256" key="7">
    <source>
        <dbReference type="ARBA" id="ARBA00023180"/>
    </source>
</evidence>
<name>A0A7R6VNJ4_ANGJA</name>
<evidence type="ECO:0000256" key="5">
    <source>
        <dbReference type="ARBA" id="ARBA00023136"/>
    </source>
</evidence>
<dbReference type="InterPro" id="IPR042235">
    <property type="entry name" value="ZP-C_dom"/>
</dbReference>
<keyword evidence="4" id="KW-0964">Secreted</keyword>
<accession>A0A7R6VNJ4</accession>
<keyword evidence="7" id="KW-0325">Glycoprotein</keyword>